<evidence type="ECO:0008006" key="3">
    <source>
        <dbReference type="Google" id="ProtNLM"/>
    </source>
</evidence>
<evidence type="ECO:0000313" key="2">
    <source>
        <dbReference type="Proteomes" id="UP000241362"/>
    </source>
</evidence>
<accession>A0A2T4J9B7</accession>
<name>A0A2T4J9B7_FUSBL</name>
<dbReference type="AlphaFoldDB" id="A0A2T4J9B7"/>
<dbReference type="RefSeq" id="WP_107673196.1">
    <property type="nucleotide sequence ID" value="NZ_PZKE01000007.1"/>
</dbReference>
<dbReference type="Proteomes" id="UP000241362">
    <property type="component" value="Unassembled WGS sequence"/>
</dbReference>
<evidence type="ECO:0000313" key="1">
    <source>
        <dbReference type="EMBL" id="PTE14506.1"/>
    </source>
</evidence>
<protein>
    <recommendedName>
        <fullName evidence="3">TnsA endonuclease N-terminal domain-containing protein</fullName>
    </recommendedName>
</protein>
<gene>
    <name evidence="1" type="ORF">C5F44_09010</name>
</gene>
<organism evidence="1 2">
    <name type="scientific">Fuscovulum blasticum DSM 2131</name>
    <dbReference type="NCBI Taxonomy" id="1188250"/>
    <lineage>
        <taxon>Bacteria</taxon>
        <taxon>Pseudomonadati</taxon>
        <taxon>Pseudomonadota</taxon>
        <taxon>Alphaproteobacteria</taxon>
        <taxon>Rhodobacterales</taxon>
        <taxon>Paracoccaceae</taxon>
        <taxon>Pseudogemmobacter</taxon>
    </lineage>
</organism>
<comment type="caution">
    <text evidence="1">The sequence shown here is derived from an EMBL/GenBank/DDBJ whole genome shotgun (WGS) entry which is preliminary data.</text>
</comment>
<sequence length="231" mass="25246">MQNALEANVFVPPLNTTTTRRISKRSRTSVRSFLTIQVPADGGRARRVELESKGEADCLFLTLASGNVFDVREQAGPVTYQSWDGAWHSHTFDLLFTLIDGTKIAKAVKPFERVIATSFDRELALIARAAVPSFCDKVVLFTDRDYAPAAAKDARRLYYASLQSDPEADAVLAHLCTNLYGRVQIRALAAQAADVGGRLFGAILRAIYSGQLRHLSIGQVSPLSFVGRSAT</sequence>
<keyword evidence="2" id="KW-1185">Reference proteome</keyword>
<proteinExistence type="predicted"/>
<dbReference type="EMBL" id="PZKE01000007">
    <property type="protein sequence ID" value="PTE14506.1"/>
    <property type="molecule type" value="Genomic_DNA"/>
</dbReference>
<reference evidence="1 2" key="1">
    <citation type="submission" date="2018-03" db="EMBL/GenBank/DDBJ databases">
        <title>Rhodobacter blasticus.</title>
        <authorList>
            <person name="Meyer T.E."/>
            <person name="Miller S."/>
            <person name="Lodha T."/>
            <person name="Gandham S."/>
            <person name="Chintalapati S."/>
            <person name="Chintalapati V.R."/>
        </authorList>
    </citation>
    <scope>NUCLEOTIDE SEQUENCE [LARGE SCALE GENOMIC DNA]</scope>
    <source>
        <strain evidence="1 2">DSM 2131</strain>
    </source>
</reference>